<sequence>MTVTPSSAPRRVVAFLEDHAGNTARTVLREHGSPSPSGPSGIFNMNTMTGLWGSRSFLLSIGAAARRSADEIEESTA</sequence>
<evidence type="ECO:0000313" key="2">
    <source>
        <dbReference type="Proteomes" id="UP000253741"/>
    </source>
</evidence>
<proteinExistence type="predicted"/>
<protein>
    <submittedName>
        <fullName evidence="1">Uncharacterized protein</fullName>
    </submittedName>
</protein>
<dbReference type="EMBL" id="QQNA01000341">
    <property type="protein sequence ID" value="RDG33471.1"/>
    <property type="molecule type" value="Genomic_DNA"/>
</dbReference>
<gene>
    <name evidence="1" type="ORF">DVH02_31355</name>
</gene>
<dbReference type="Proteomes" id="UP000253741">
    <property type="component" value="Unassembled WGS sequence"/>
</dbReference>
<reference evidence="1 2" key="1">
    <citation type="submission" date="2018-07" db="EMBL/GenBank/DDBJ databases">
        <title>Streptomyces species from bats.</title>
        <authorList>
            <person name="Dunlap C."/>
        </authorList>
    </citation>
    <scope>NUCLEOTIDE SEQUENCE [LARGE SCALE GENOMIC DNA]</scope>
    <source>
        <strain evidence="1 2">AC230</strain>
    </source>
</reference>
<comment type="caution">
    <text evidence="1">The sequence shown here is derived from an EMBL/GenBank/DDBJ whole genome shotgun (WGS) entry which is preliminary data.</text>
</comment>
<accession>A0A370AVV7</accession>
<name>A0A370AVV7_9ACTN</name>
<dbReference type="AlphaFoldDB" id="A0A370AVV7"/>
<keyword evidence="2" id="KW-1185">Reference proteome</keyword>
<organism evidence="1 2">
    <name type="scientific">Streptomyces corynorhini</name>
    <dbReference type="NCBI Taxonomy" id="2282652"/>
    <lineage>
        <taxon>Bacteria</taxon>
        <taxon>Bacillati</taxon>
        <taxon>Actinomycetota</taxon>
        <taxon>Actinomycetes</taxon>
        <taxon>Kitasatosporales</taxon>
        <taxon>Streptomycetaceae</taxon>
        <taxon>Streptomyces</taxon>
    </lineage>
</organism>
<evidence type="ECO:0000313" key="1">
    <source>
        <dbReference type="EMBL" id="RDG33471.1"/>
    </source>
</evidence>